<proteinExistence type="predicted"/>
<accession>A0ABU4V1Z3</accession>
<feature type="coiled-coil region" evidence="1">
    <location>
        <begin position="57"/>
        <end position="84"/>
    </location>
</feature>
<keyword evidence="1" id="KW-0175">Coiled coil</keyword>
<name>A0ABU4V1Z3_9PSEU</name>
<protein>
    <submittedName>
        <fullName evidence="2">Uncharacterized protein</fullName>
    </submittedName>
</protein>
<evidence type="ECO:0000313" key="2">
    <source>
        <dbReference type="EMBL" id="MDX8145719.1"/>
    </source>
</evidence>
<organism evidence="2 3">
    <name type="scientific">Lentzea sokolovensis</name>
    <dbReference type="NCBI Taxonomy" id="3095429"/>
    <lineage>
        <taxon>Bacteria</taxon>
        <taxon>Bacillati</taxon>
        <taxon>Actinomycetota</taxon>
        <taxon>Actinomycetes</taxon>
        <taxon>Pseudonocardiales</taxon>
        <taxon>Pseudonocardiaceae</taxon>
        <taxon>Lentzea</taxon>
    </lineage>
</organism>
<dbReference type="EMBL" id="JAXAVU010000010">
    <property type="protein sequence ID" value="MDX8145719.1"/>
    <property type="molecule type" value="Genomic_DNA"/>
</dbReference>
<sequence>MSEEAVTSGKVGTFADKATGGSWTDIFGGGLQAIADAGKAVAVAVETQQLSVDPHLVEAMLKKLDTMKDELEKIMEKRAELSMEAKLGGGYAQDVTKTNTDFGKQAIQQILDVNQAIDSLKTQIEKSRASYQNADQSGVASLKKLDGKS</sequence>
<comment type="caution">
    <text evidence="2">The sequence shown here is derived from an EMBL/GenBank/DDBJ whole genome shotgun (WGS) entry which is preliminary data.</text>
</comment>
<keyword evidence="3" id="KW-1185">Reference proteome</keyword>
<dbReference type="Proteomes" id="UP001285352">
    <property type="component" value="Unassembled WGS sequence"/>
</dbReference>
<evidence type="ECO:0000256" key="1">
    <source>
        <dbReference type="SAM" id="Coils"/>
    </source>
</evidence>
<gene>
    <name evidence="2" type="ORF">SK854_26655</name>
</gene>
<dbReference type="RefSeq" id="WP_319977821.1">
    <property type="nucleotide sequence ID" value="NZ_JAXAVU010000010.1"/>
</dbReference>
<reference evidence="2 3" key="2">
    <citation type="submission" date="2023-11" db="EMBL/GenBank/DDBJ databases">
        <authorList>
            <person name="Lara A.C."/>
            <person name="Chronakova A."/>
        </authorList>
    </citation>
    <scope>NUCLEOTIDE SEQUENCE [LARGE SCALE GENOMIC DNA]</scope>
    <source>
        <strain evidence="2 3">BCCO 10_0061</strain>
    </source>
</reference>
<evidence type="ECO:0000313" key="3">
    <source>
        <dbReference type="Proteomes" id="UP001285352"/>
    </source>
</evidence>
<reference evidence="2 3" key="1">
    <citation type="submission" date="2023-11" db="EMBL/GenBank/DDBJ databases">
        <title>Lentzea sokolovensis, sp. nov., Lentzea kristufkii, sp. nov., and Lentzea miocenensis, sp. nov., rare actinobacteria from Sokolov Coal Basin, Miocene lacustrine sediment, Czech Republic.</title>
        <authorList>
            <person name="Lara A."/>
            <person name="Kotroba L."/>
            <person name="Nouioui I."/>
            <person name="Neumann-Schaal M."/>
            <person name="Mast Y."/>
            <person name="Chronakova A."/>
        </authorList>
    </citation>
    <scope>NUCLEOTIDE SEQUENCE [LARGE SCALE GENOMIC DNA]</scope>
    <source>
        <strain evidence="2 3">BCCO 10_0061</strain>
    </source>
</reference>